<evidence type="ECO:0000256" key="4">
    <source>
        <dbReference type="PROSITE-ProRule" id="PRU00024"/>
    </source>
</evidence>
<feature type="transmembrane region" description="Helical" evidence="7">
    <location>
        <begin position="389"/>
        <end position="416"/>
    </location>
</feature>
<dbReference type="FunFam" id="3.30.40.10:FF:000297">
    <property type="entry name" value="tripartite motif-containing protein 59"/>
    <property type="match status" value="1"/>
</dbReference>
<evidence type="ECO:0000256" key="3">
    <source>
        <dbReference type="ARBA" id="ARBA00022833"/>
    </source>
</evidence>
<dbReference type="InterPro" id="IPR013083">
    <property type="entry name" value="Znf_RING/FYVE/PHD"/>
</dbReference>
<dbReference type="Proteomes" id="UP000886611">
    <property type="component" value="Unassembled WGS sequence"/>
</dbReference>
<sequence>MCSTINSKALLCTLHESVRGQSVILSYTTPKQPQNKDMHAHPRLYTKSNGHDGPRKPNMDSLEEDLTCSVCYSLFDDPRVLPCSHTFCKSCLLNVLQVSLNFSIWRPVRIPLKCPNCRSIVDLPPSGVDSLPVNVSLRAIIEKYQRGSEPRSAQCSQHPRQPLNMYCLQDRQLICGICLTIGDHQGHPIDDLEAAYIKERNTPRKLVEQLTNERFAEIGLLIEKLELKKTVCEQTIKEDEELVIKYFEKLHQILEEKKQAFLASLEEAQCESSAKYDPLIENLKYMKEEQQELLSCRPAIEKEESALVFLEKIHFFRTRVATLTEAKLPPIESLELYPRTEAFLEQTWSAITVGAIEEAPIPKISFYTHKNRGDFGRPGVLLGDSQICFLLLLFASMIVLAGIAFNVAFPSFSVFLDLAQSIYHKVSGYCYLISEAMAHLHTNIKGSTPKLKTFFIVVKECLQDFVPGGK</sequence>
<dbReference type="PANTHER" id="PTHR25462">
    <property type="entry name" value="BONUS, ISOFORM C-RELATED"/>
    <property type="match status" value="1"/>
</dbReference>
<proteinExistence type="predicted"/>
<feature type="coiled-coil region" evidence="5">
    <location>
        <begin position="222"/>
        <end position="271"/>
    </location>
</feature>
<dbReference type="InterPro" id="IPR000315">
    <property type="entry name" value="Znf_B-box"/>
</dbReference>
<dbReference type="PROSITE" id="PS50119">
    <property type="entry name" value="ZF_BBOX"/>
    <property type="match status" value="1"/>
</dbReference>
<feature type="non-terminal residue" evidence="10">
    <location>
        <position position="1"/>
    </location>
</feature>
<organism evidence="10 11">
    <name type="scientific">Polypterus senegalus</name>
    <name type="common">Senegal bichir</name>
    <dbReference type="NCBI Taxonomy" id="55291"/>
    <lineage>
        <taxon>Eukaryota</taxon>
        <taxon>Metazoa</taxon>
        <taxon>Chordata</taxon>
        <taxon>Craniata</taxon>
        <taxon>Vertebrata</taxon>
        <taxon>Euteleostomi</taxon>
        <taxon>Actinopterygii</taxon>
        <taxon>Polypteriformes</taxon>
        <taxon>Polypteridae</taxon>
        <taxon>Polypterus</taxon>
    </lineage>
</organism>
<dbReference type="InterPro" id="IPR047153">
    <property type="entry name" value="TRIM45/56/19-like"/>
</dbReference>
<dbReference type="SMART" id="SM00336">
    <property type="entry name" value="BBOX"/>
    <property type="match status" value="1"/>
</dbReference>
<name>A0A8X7X6T9_POLSE</name>
<feature type="compositionally biased region" description="Basic and acidic residues" evidence="6">
    <location>
        <begin position="49"/>
        <end position="58"/>
    </location>
</feature>
<gene>
    <name evidence="10" type="primary">Trim59</name>
    <name evidence="10" type="ORF">GTO96_0000712</name>
</gene>
<dbReference type="Pfam" id="PF00643">
    <property type="entry name" value="zf-B_box"/>
    <property type="match status" value="1"/>
</dbReference>
<dbReference type="SUPFAM" id="SSF57845">
    <property type="entry name" value="B-box zinc-binding domain"/>
    <property type="match status" value="1"/>
</dbReference>
<evidence type="ECO:0000256" key="5">
    <source>
        <dbReference type="SAM" id="Coils"/>
    </source>
</evidence>
<evidence type="ECO:0000313" key="10">
    <source>
        <dbReference type="EMBL" id="KAG2462054.1"/>
    </source>
</evidence>
<evidence type="ECO:0000256" key="7">
    <source>
        <dbReference type="SAM" id="Phobius"/>
    </source>
</evidence>
<dbReference type="SMART" id="SM00184">
    <property type="entry name" value="RING"/>
    <property type="match status" value="1"/>
</dbReference>
<protein>
    <submittedName>
        <fullName evidence="10">TRI59 protein</fullName>
    </submittedName>
</protein>
<keyword evidence="7" id="KW-1133">Transmembrane helix</keyword>
<keyword evidence="7" id="KW-0472">Membrane</keyword>
<feature type="domain" description="RING-type" evidence="8">
    <location>
        <begin position="68"/>
        <end position="118"/>
    </location>
</feature>
<accession>A0A8X7X6T9</accession>
<dbReference type="InterPro" id="IPR027370">
    <property type="entry name" value="Znf-RING_euk"/>
</dbReference>
<evidence type="ECO:0000256" key="6">
    <source>
        <dbReference type="SAM" id="MobiDB-lite"/>
    </source>
</evidence>
<dbReference type="PANTHER" id="PTHR25462:SF229">
    <property type="entry name" value="TRANSCRIPTION INTERMEDIARY FACTOR 1-BETA"/>
    <property type="match status" value="1"/>
</dbReference>
<keyword evidence="7" id="KW-0812">Transmembrane</keyword>
<dbReference type="PROSITE" id="PS50089">
    <property type="entry name" value="ZF_RING_2"/>
    <property type="match status" value="1"/>
</dbReference>
<evidence type="ECO:0000313" key="11">
    <source>
        <dbReference type="Proteomes" id="UP000886611"/>
    </source>
</evidence>
<dbReference type="CDD" id="cd16763">
    <property type="entry name" value="RING-HC_TRIM59_C-V"/>
    <property type="match status" value="1"/>
</dbReference>
<feature type="region of interest" description="Disordered" evidence="6">
    <location>
        <begin position="29"/>
        <end position="58"/>
    </location>
</feature>
<dbReference type="EMBL" id="JAATIS010004040">
    <property type="protein sequence ID" value="KAG2462054.1"/>
    <property type="molecule type" value="Genomic_DNA"/>
</dbReference>
<keyword evidence="3" id="KW-0862">Zinc</keyword>
<dbReference type="InterPro" id="IPR001841">
    <property type="entry name" value="Znf_RING"/>
</dbReference>
<reference evidence="10 11" key="1">
    <citation type="journal article" date="2021" name="Cell">
        <title>Tracing the genetic footprints of vertebrate landing in non-teleost ray-finned fishes.</title>
        <authorList>
            <person name="Bi X."/>
            <person name="Wang K."/>
            <person name="Yang L."/>
            <person name="Pan H."/>
            <person name="Jiang H."/>
            <person name="Wei Q."/>
            <person name="Fang M."/>
            <person name="Yu H."/>
            <person name="Zhu C."/>
            <person name="Cai Y."/>
            <person name="He Y."/>
            <person name="Gan X."/>
            <person name="Zeng H."/>
            <person name="Yu D."/>
            <person name="Zhu Y."/>
            <person name="Jiang H."/>
            <person name="Qiu Q."/>
            <person name="Yang H."/>
            <person name="Zhang Y.E."/>
            <person name="Wang W."/>
            <person name="Zhu M."/>
            <person name="He S."/>
            <person name="Zhang G."/>
        </authorList>
    </citation>
    <scope>NUCLEOTIDE SEQUENCE [LARGE SCALE GENOMIC DNA]</scope>
    <source>
        <strain evidence="10">Bchr_013</strain>
    </source>
</reference>
<evidence type="ECO:0000259" key="8">
    <source>
        <dbReference type="PROSITE" id="PS50089"/>
    </source>
</evidence>
<dbReference type="GO" id="GO:0061630">
    <property type="term" value="F:ubiquitin protein ligase activity"/>
    <property type="evidence" value="ECO:0007669"/>
    <property type="project" value="TreeGrafter"/>
</dbReference>
<dbReference type="Pfam" id="PF13445">
    <property type="entry name" value="zf-RING_UBOX"/>
    <property type="match status" value="1"/>
</dbReference>
<dbReference type="GO" id="GO:0008270">
    <property type="term" value="F:zinc ion binding"/>
    <property type="evidence" value="ECO:0007669"/>
    <property type="project" value="UniProtKB-KW"/>
</dbReference>
<comment type="caution">
    <text evidence="10">The sequence shown here is derived from an EMBL/GenBank/DDBJ whole genome shotgun (WGS) entry which is preliminary data.</text>
</comment>
<dbReference type="Gene3D" id="3.30.160.60">
    <property type="entry name" value="Classic Zinc Finger"/>
    <property type="match status" value="1"/>
</dbReference>
<evidence type="ECO:0000259" key="9">
    <source>
        <dbReference type="PROSITE" id="PS50119"/>
    </source>
</evidence>
<feature type="non-terminal residue" evidence="10">
    <location>
        <position position="470"/>
    </location>
</feature>
<feature type="domain" description="B box-type" evidence="9">
    <location>
        <begin position="150"/>
        <end position="192"/>
    </location>
</feature>
<dbReference type="GO" id="GO:0006513">
    <property type="term" value="P:protein monoubiquitination"/>
    <property type="evidence" value="ECO:0007669"/>
    <property type="project" value="TreeGrafter"/>
</dbReference>
<evidence type="ECO:0000256" key="1">
    <source>
        <dbReference type="ARBA" id="ARBA00022723"/>
    </source>
</evidence>
<keyword evidence="5" id="KW-0175">Coiled coil</keyword>
<dbReference type="InterPro" id="IPR017907">
    <property type="entry name" value="Znf_RING_CS"/>
</dbReference>
<keyword evidence="2 4" id="KW-0863">Zinc-finger</keyword>
<keyword evidence="1" id="KW-0479">Metal-binding</keyword>
<dbReference type="Gene3D" id="3.30.40.10">
    <property type="entry name" value="Zinc/RING finger domain, C3HC4 (zinc finger)"/>
    <property type="match status" value="1"/>
</dbReference>
<dbReference type="AlphaFoldDB" id="A0A8X7X6T9"/>
<dbReference type="SUPFAM" id="SSF57850">
    <property type="entry name" value="RING/U-box"/>
    <property type="match status" value="1"/>
</dbReference>
<dbReference type="PROSITE" id="PS00518">
    <property type="entry name" value="ZF_RING_1"/>
    <property type="match status" value="1"/>
</dbReference>
<keyword evidence="11" id="KW-1185">Reference proteome</keyword>
<evidence type="ECO:0000256" key="2">
    <source>
        <dbReference type="ARBA" id="ARBA00022771"/>
    </source>
</evidence>